<reference evidence="1" key="1">
    <citation type="submission" date="2023-08" db="EMBL/GenBank/DDBJ databases">
        <title>Functional and genomic diversity of the sorghum phyllosphere microbiome.</title>
        <authorList>
            <person name="Shade A."/>
        </authorList>
    </citation>
    <scope>NUCLEOTIDE SEQUENCE</scope>
    <source>
        <strain evidence="1">SORGH_AS_0201</strain>
    </source>
</reference>
<protein>
    <submittedName>
        <fullName evidence="1">SMC interacting uncharacterized protein involved in chromosome segregation</fullName>
    </submittedName>
</protein>
<dbReference type="EMBL" id="JAVJAF010000001">
    <property type="protein sequence ID" value="MDR6234015.1"/>
    <property type="molecule type" value="Genomic_DNA"/>
</dbReference>
<dbReference type="AlphaFoldDB" id="A0AAJ2EZ61"/>
<name>A0AAJ2EZ61_9PSED</name>
<accession>A0AAJ2EZ61</accession>
<proteinExistence type="predicted"/>
<evidence type="ECO:0000313" key="2">
    <source>
        <dbReference type="Proteomes" id="UP001268036"/>
    </source>
</evidence>
<sequence length="140" mass="15722">MAKAYPDQKPAFLFDEIERSIHSSITVETWQALQAERDSLKARVEKAEAWWEVNGKQLKAERDSLRSQLEALNAQTKPSHLLAMAVLLELASEVRTSKRNQTGIVSEILDRYPGKRGLSKRNLEEIFAAANSARADAEGE</sequence>
<organism evidence="1 2">
    <name type="scientific">Pseudomonas oryzihabitans</name>
    <dbReference type="NCBI Taxonomy" id="47885"/>
    <lineage>
        <taxon>Bacteria</taxon>
        <taxon>Pseudomonadati</taxon>
        <taxon>Pseudomonadota</taxon>
        <taxon>Gammaproteobacteria</taxon>
        <taxon>Pseudomonadales</taxon>
        <taxon>Pseudomonadaceae</taxon>
        <taxon>Pseudomonas</taxon>
    </lineage>
</organism>
<comment type="caution">
    <text evidence="1">The sequence shown here is derived from an EMBL/GenBank/DDBJ whole genome shotgun (WGS) entry which is preliminary data.</text>
</comment>
<dbReference type="Proteomes" id="UP001268036">
    <property type="component" value="Unassembled WGS sequence"/>
</dbReference>
<dbReference type="RefSeq" id="WP_309757401.1">
    <property type="nucleotide sequence ID" value="NZ_JAVJAF010000001.1"/>
</dbReference>
<gene>
    <name evidence="1" type="ORF">QE440_001756</name>
</gene>
<evidence type="ECO:0000313" key="1">
    <source>
        <dbReference type="EMBL" id="MDR6234015.1"/>
    </source>
</evidence>